<accession>A0A1G4JHI5</accession>
<gene>
    <name evidence="1" type="ORF">LAME_0E05820G</name>
</gene>
<keyword evidence="2" id="KW-1185">Reference proteome</keyword>
<dbReference type="Proteomes" id="UP000191144">
    <property type="component" value="Chromosome E"/>
</dbReference>
<organism evidence="1 2">
    <name type="scientific">Lachancea meyersii CBS 8951</name>
    <dbReference type="NCBI Taxonomy" id="1266667"/>
    <lineage>
        <taxon>Eukaryota</taxon>
        <taxon>Fungi</taxon>
        <taxon>Dikarya</taxon>
        <taxon>Ascomycota</taxon>
        <taxon>Saccharomycotina</taxon>
        <taxon>Saccharomycetes</taxon>
        <taxon>Saccharomycetales</taxon>
        <taxon>Saccharomycetaceae</taxon>
        <taxon>Lachancea</taxon>
    </lineage>
</organism>
<evidence type="ECO:0000313" key="2">
    <source>
        <dbReference type="Proteomes" id="UP000191144"/>
    </source>
</evidence>
<proteinExistence type="predicted"/>
<dbReference type="EMBL" id="LT598481">
    <property type="protein sequence ID" value="SCU89844.1"/>
    <property type="molecule type" value="Genomic_DNA"/>
</dbReference>
<protein>
    <submittedName>
        <fullName evidence="1">LAME_0E05820g1_1</fullName>
    </submittedName>
</protein>
<dbReference type="CDD" id="cd23704">
    <property type="entry name" value="mS44"/>
    <property type="match status" value="1"/>
</dbReference>
<sequence>MLKSGSKRYLSSFQKADTKLEEFYKYHATQASLRPWIYRPRNGNTLLAMDLKDPGSDAPLKPRAPVKPLSRQTLNTYIWSAQEPSQVLGLLHKWTSLTTRKLGIWQYFTASHLQNVLFASTFKLGKLSSFVKHLYLWRPRFVEAQNDAVFDVEHFFNSLVTCQLHRNSARNLSDPETAQNKLLTAWNQVSNKENKSGLTTHLVAALAKQQGFSSELALPGLSPTDVILPAADETYMSNGRLAAFLSEHRFEYIMAQTIVEFGEAPQSILGFVENYKAILKKLDRPDIYQEYAANAKKLASSPTASTTAAPHPAAE</sequence>
<dbReference type="OrthoDB" id="4061106at2759"/>
<dbReference type="InterPro" id="IPR059185">
    <property type="entry name" value="MRP13_sacc"/>
</dbReference>
<dbReference type="AlphaFoldDB" id="A0A1G4JHI5"/>
<evidence type="ECO:0000313" key="1">
    <source>
        <dbReference type="EMBL" id="SCU89844.1"/>
    </source>
</evidence>
<reference evidence="2" key="1">
    <citation type="submission" date="2016-03" db="EMBL/GenBank/DDBJ databases">
        <authorList>
            <person name="Devillers Hugo."/>
        </authorList>
    </citation>
    <scope>NUCLEOTIDE SEQUENCE [LARGE SCALE GENOMIC DNA]</scope>
</reference>
<name>A0A1G4JHI5_9SACH</name>